<dbReference type="PANTHER" id="PTHR35971">
    <property type="entry name" value="SI:DKEY-31G6.6"/>
    <property type="match status" value="1"/>
</dbReference>
<dbReference type="SMART" id="SM00408">
    <property type="entry name" value="IGc2"/>
    <property type="match status" value="11"/>
</dbReference>
<name>A0A7N8XAD0_9TELE</name>
<evidence type="ECO:0000256" key="2">
    <source>
        <dbReference type="ARBA" id="ARBA00004556"/>
    </source>
</evidence>
<evidence type="ECO:0000259" key="14">
    <source>
        <dbReference type="PROSITE" id="PS50853"/>
    </source>
</evidence>
<reference evidence="15" key="1">
    <citation type="submission" date="2025-08" db="UniProtKB">
        <authorList>
            <consortium name="Ensembl"/>
        </authorList>
    </citation>
    <scope>IDENTIFICATION</scope>
</reference>
<evidence type="ECO:0000256" key="7">
    <source>
        <dbReference type="ARBA" id="ARBA00023157"/>
    </source>
</evidence>
<evidence type="ECO:0000256" key="6">
    <source>
        <dbReference type="ARBA" id="ARBA00023034"/>
    </source>
</evidence>
<keyword evidence="8" id="KW-0393">Immunoglobulin domain</keyword>
<keyword evidence="16" id="KW-1185">Reference proteome</keyword>
<keyword evidence="5" id="KW-0677">Repeat</keyword>
<dbReference type="GO" id="GO:0050775">
    <property type="term" value="P:positive regulation of dendrite morphogenesis"/>
    <property type="evidence" value="ECO:0007669"/>
    <property type="project" value="UniProtKB-ARBA"/>
</dbReference>
<dbReference type="Pfam" id="PF13927">
    <property type="entry name" value="Ig_3"/>
    <property type="match status" value="1"/>
</dbReference>
<feature type="domain" description="Ig-like" evidence="13">
    <location>
        <begin position="304"/>
        <end position="390"/>
    </location>
</feature>
<comment type="subunit">
    <text evidence="10">Component of the 3M complex, composed of core components CUL7, CCDC8 and OBSL1. Interacts with CCDC8. Interacts with CUL7; the interaction is direct. Interacts with FBXW8. Interacts (via N-terminal Ig-like domain) with TTN/titin (via C-terminal Ig-like domain); the interaction is direct.</text>
</comment>
<evidence type="ECO:0000313" key="15">
    <source>
        <dbReference type="Ensembl" id="ENSMAMP00000046212.1"/>
    </source>
</evidence>
<dbReference type="InterPro" id="IPR013151">
    <property type="entry name" value="Immunoglobulin_dom"/>
</dbReference>
<organism evidence="15 16">
    <name type="scientific">Mastacembelus armatus</name>
    <name type="common">zig-zag eel</name>
    <dbReference type="NCBI Taxonomy" id="205130"/>
    <lineage>
        <taxon>Eukaryota</taxon>
        <taxon>Metazoa</taxon>
        <taxon>Chordata</taxon>
        <taxon>Craniata</taxon>
        <taxon>Vertebrata</taxon>
        <taxon>Euteleostomi</taxon>
        <taxon>Actinopterygii</taxon>
        <taxon>Neopterygii</taxon>
        <taxon>Teleostei</taxon>
        <taxon>Neoteleostei</taxon>
        <taxon>Acanthomorphata</taxon>
        <taxon>Anabantaria</taxon>
        <taxon>Synbranchiformes</taxon>
        <taxon>Mastacembelidae</taxon>
        <taxon>Mastacembelus</taxon>
    </lineage>
</organism>
<evidence type="ECO:0000256" key="10">
    <source>
        <dbReference type="ARBA" id="ARBA00063153"/>
    </source>
</evidence>
<reference evidence="15" key="2">
    <citation type="submission" date="2025-09" db="UniProtKB">
        <authorList>
            <consortium name="Ensembl"/>
        </authorList>
    </citation>
    <scope>IDENTIFICATION</scope>
</reference>
<dbReference type="PANTHER" id="PTHR35971:SF5">
    <property type="entry name" value="OBSCURIN LIKE CYTOSKELETAL ADAPTOR 1"/>
    <property type="match status" value="1"/>
</dbReference>
<dbReference type="PROSITE" id="PS50835">
    <property type="entry name" value="IG_LIKE"/>
    <property type="match status" value="11"/>
</dbReference>
<comment type="function">
    <text evidence="9">Core component of the 3M complex, a complex required to regulate microtubule dynamics and genome integrity. It is unclear how the 3M complex regulates microtubules, it could act by controlling the level of a microtubule stabilizer. Acts as a regulator of the Cul7-RING(FBXW8) ubiquitin-protein ligase, playing a critical role in the ubiquitin ligase pathway that regulates Golgi morphogenesis and dendrite patterning in brain. Required to localize CUL7 to the Golgi apparatus in neurons.</text>
</comment>
<feature type="domain" description="Ig-like" evidence="13">
    <location>
        <begin position="112"/>
        <end position="199"/>
    </location>
</feature>
<dbReference type="InterPro" id="IPR036116">
    <property type="entry name" value="FN3_sf"/>
</dbReference>
<dbReference type="InterPro" id="IPR036179">
    <property type="entry name" value="Ig-like_dom_sf"/>
</dbReference>
<feature type="domain" description="Ig-like" evidence="13">
    <location>
        <begin position="1086"/>
        <end position="1174"/>
    </location>
</feature>
<dbReference type="GeneTree" id="ENSGT00940000156702"/>
<keyword evidence="4" id="KW-0597">Phosphoprotein</keyword>
<dbReference type="InterPro" id="IPR007110">
    <property type="entry name" value="Ig-like_dom"/>
</dbReference>
<dbReference type="GO" id="GO:0007030">
    <property type="term" value="P:Golgi organization"/>
    <property type="evidence" value="ECO:0007669"/>
    <property type="project" value="UniProtKB-ARBA"/>
</dbReference>
<evidence type="ECO:0000259" key="13">
    <source>
        <dbReference type="PROSITE" id="PS50835"/>
    </source>
</evidence>
<dbReference type="CDD" id="cd00063">
    <property type="entry name" value="FN3"/>
    <property type="match status" value="1"/>
</dbReference>
<dbReference type="SMART" id="SM00409">
    <property type="entry name" value="IG"/>
    <property type="match status" value="14"/>
</dbReference>
<dbReference type="Pfam" id="PF07679">
    <property type="entry name" value="I-set"/>
    <property type="match status" value="11"/>
</dbReference>
<dbReference type="FunFam" id="2.60.40.10:FF:001752">
    <property type="entry name" value="obscurin-like isoform X3"/>
    <property type="match status" value="1"/>
</dbReference>
<dbReference type="GO" id="GO:0005794">
    <property type="term" value="C:Golgi apparatus"/>
    <property type="evidence" value="ECO:0007669"/>
    <property type="project" value="UniProtKB-SubCell"/>
</dbReference>
<evidence type="ECO:0000256" key="1">
    <source>
        <dbReference type="ARBA" id="ARBA00004555"/>
    </source>
</evidence>
<proteinExistence type="predicted"/>
<dbReference type="FunFam" id="2.60.40.10:FF:000502">
    <property type="entry name" value="obscurin-like protein 1 isoform X2"/>
    <property type="match status" value="1"/>
</dbReference>
<dbReference type="FunFam" id="2.60.40.10:FF:000464">
    <property type="entry name" value="Putative obscurin-like protein 1"/>
    <property type="match status" value="1"/>
</dbReference>
<dbReference type="Proteomes" id="UP000261640">
    <property type="component" value="Unplaced"/>
</dbReference>
<evidence type="ECO:0000313" key="16">
    <source>
        <dbReference type="Proteomes" id="UP000261640"/>
    </source>
</evidence>
<dbReference type="CDD" id="cd00096">
    <property type="entry name" value="Ig"/>
    <property type="match status" value="4"/>
</dbReference>
<keyword evidence="6" id="KW-0333">Golgi apparatus</keyword>
<feature type="domain" description="Ig-like" evidence="13">
    <location>
        <begin position="685"/>
        <end position="763"/>
    </location>
</feature>
<dbReference type="GO" id="GO:0048471">
    <property type="term" value="C:perinuclear region of cytoplasm"/>
    <property type="evidence" value="ECO:0007669"/>
    <property type="project" value="UniProtKB-SubCell"/>
</dbReference>
<keyword evidence="12" id="KW-0472">Membrane</keyword>
<dbReference type="InterPro" id="IPR052385">
    <property type="entry name" value="Obscurin/Obscurin-like_Reg"/>
</dbReference>
<dbReference type="Pfam" id="PF00047">
    <property type="entry name" value="ig"/>
    <property type="match status" value="1"/>
</dbReference>
<evidence type="ECO:0000256" key="11">
    <source>
        <dbReference type="ARBA" id="ARBA00067525"/>
    </source>
</evidence>
<evidence type="ECO:0000256" key="5">
    <source>
        <dbReference type="ARBA" id="ARBA00022737"/>
    </source>
</evidence>
<evidence type="ECO:0000256" key="9">
    <source>
        <dbReference type="ARBA" id="ARBA00057297"/>
    </source>
</evidence>
<dbReference type="FunFam" id="2.60.40.10:FF:000393">
    <property type="entry name" value="Putative obscurin-like protein 1"/>
    <property type="match status" value="1"/>
</dbReference>
<feature type="transmembrane region" description="Helical" evidence="12">
    <location>
        <begin position="1024"/>
        <end position="1042"/>
    </location>
</feature>
<dbReference type="Ensembl" id="ENSMAMT00000060425.1">
    <property type="protein sequence ID" value="ENSMAMP00000046212.1"/>
    <property type="gene ID" value="ENSMAMG00000012025.2"/>
</dbReference>
<evidence type="ECO:0000256" key="12">
    <source>
        <dbReference type="SAM" id="Phobius"/>
    </source>
</evidence>
<dbReference type="InterPro" id="IPR003598">
    <property type="entry name" value="Ig_sub2"/>
</dbReference>
<feature type="domain" description="Ig-like" evidence="13">
    <location>
        <begin position="856"/>
        <end position="944"/>
    </location>
</feature>
<feature type="domain" description="Ig-like" evidence="13">
    <location>
        <begin position="209"/>
        <end position="295"/>
    </location>
</feature>
<keyword evidence="12" id="KW-1133">Transmembrane helix</keyword>
<dbReference type="SUPFAM" id="SSF48726">
    <property type="entry name" value="Immunoglobulin"/>
    <property type="match status" value="13"/>
</dbReference>
<dbReference type="InterPro" id="IPR013783">
    <property type="entry name" value="Ig-like_fold"/>
</dbReference>
<sequence length="1457" mass="163301">MDVFGGAPRFLAYPRPVVVQSGTDAVLKCQIGGDPRPAVIWERNNEKIDPQGRYRVFEDGNVYNLIISAVTTEDSGQYICKAKNSIGETYAAATLKVEGEAQEMELREENKPRFLIKPLSTRVGRGEDAVFSCKLWGNPRPEVVWEKDGRKLNEIFESTHFNVGYQDGGWFQLKIFKTRAPDGGVYTCKARNEFGESLAGAVLLVDAGPGHEEEGNLKMFAVTEGKHAKFRCFVTGKPKPEIIWRKDGRLILSGRRYLLYEDREGYFTLKVLYCKQKDNGVYVCAASNTAGQTLSAVHLSVKEPLVRFKQPLIDLEVWERDLAVLECEVPEDSVPITWYLEDRRLQPGAKYGMEEWGTKRRLTIRDIGVDDDGIYLCEMPDGGRSIAEVAVKGTILRKLPRKVDVLEGENAAFCVEVEKEEMDIHWYKDGVELRETHQTIIKSFGRTHILVFVNTMPEDTGLVTFLVGRSKTSSQLRVKAARHCPPSSPVGVQINTERANAALLSWIPAQDSRRNPPSGYVLERQEVGTGSQEWLQCLTTDSATSVEILGDSVPCEADYRFRICSVNKYGKSNNVEFPRAVHLVPVARIQAPLQDALVPEGQDALFSIELSASVIGTWFLNGTQLQEDERFSMRRSRTHQSLRIRGVRDTDNGAEITFIAYGIRDSAALYIQGMCDHFHSLPKSPLVKFSPLSEMDRNKFVEAGNPIVLYCELSDPAAPVHWYKNGVELQKMEGVHIQSEAEFFHSGLYCCKTKGDTIMFNVDIKAPPVNIFDIERTKSLEAGKALELECEVADSTVPVCWYKDGVKLSPQNGLDIQSNGMLRRLVIPSAELLHSGLYSCETADDTIHFTVDIKAPPVTITTLCEAERNKSIEAGESLVLQCEISDPNAHVTWYKDEIELHEAAGHDMLAEDSIRTLAFQSVMPSHAGTYTCKTRDDAMQFHVDVKGEKIFIAGCCEPSQDQSTQVNWYKDGDEVTPQNNVEIQPDGPAGTLLIQSADNAHDGTYECSTSDDTFTLKVDVKGDFFLSLLSSYIFNISIVLNERCEGFSSLLMRTWYYLLGSVFCLLIVTYAFLSKIFFSVNLIISPATPVRFSALTESQMELCQQTSERMVLSCEISRPNAVVRWYQDGLEVEENDNLILEVDGVYRRLIIPETTVKDSGEYVCDTADDSMTFFVNIAEPPVRFIRPRKMASRVEKVAGESLVLDCEVSRSNAEVTWKKNGKEVEDSRHEQGMFRSLVVLNAGLEDSGEYTCDAVDDQMVFCITVKEPPVQIIGNSGHPEHHILVAGDDLILECEVSQPNANVQWLWNGEVLQPDTRTKIDSYDVVRKLVISGLQPSDSGKYILRVTPTSSPLIPCKMKVKFIRPLENTKMMPVVAEEYSEAILEVEVSLDSGEVQWMRQGVLIHPGAKYTLKHMGHKHSLTIHKLTMSDRGIYSCETLHDRTQAQLTVERECAILK</sequence>
<evidence type="ECO:0000256" key="8">
    <source>
        <dbReference type="ARBA" id="ARBA00023319"/>
    </source>
</evidence>
<evidence type="ECO:0000256" key="3">
    <source>
        <dbReference type="ARBA" id="ARBA00022490"/>
    </source>
</evidence>
<accession>A0A7N8XAD0</accession>
<dbReference type="PROSITE" id="PS50853">
    <property type="entry name" value="FN3"/>
    <property type="match status" value="1"/>
</dbReference>
<feature type="domain" description="Ig-like" evidence="13">
    <location>
        <begin position="946"/>
        <end position="1017"/>
    </location>
</feature>
<feature type="domain" description="Ig-like" evidence="13">
    <location>
        <begin position="8"/>
        <end position="96"/>
    </location>
</feature>
<dbReference type="FunFam" id="2.60.40.10:FF:002120">
    <property type="entry name" value="obscurin-like isoform X3"/>
    <property type="match status" value="1"/>
</dbReference>
<dbReference type="FunFam" id="2.60.40.10:FF:000241">
    <property type="entry name" value="obscurin-like protein 1 isoform X2"/>
    <property type="match status" value="1"/>
</dbReference>
<keyword evidence="12" id="KW-0812">Transmembrane</keyword>
<dbReference type="InterPro" id="IPR013098">
    <property type="entry name" value="Ig_I-set"/>
</dbReference>
<dbReference type="FunFam" id="2.60.40.10:FF:000211">
    <property type="entry name" value="Obscurin-like protein 1"/>
    <property type="match status" value="4"/>
</dbReference>
<evidence type="ECO:0000256" key="4">
    <source>
        <dbReference type="ARBA" id="ARBA00022553"/>
    </source>
</evidence>
<feature type="domain" description="Fibronectin type-III" evidence="14">
    <location>
        <begin position="485"/>
        <end position="586"/>
    </location>
</feature>
<feature type="domain" description="Ig-like" evidence="13">
    <location>
        <begin position="1268"/>
        <end position="1448"/>
    </location>
</feature>
<dbReference type="SUPFAM" id="SSF49265">
    <property type="entry name" value="Fibronectin type III"/>
    <property type="match status" value="1"/>
</dbReference>
<dbReference type="InterPro" id="IPR003961">
    <property type="entry name" value="FN3_dom"/>
</dbReference>
<feature type="domain" description="Ig-like" evidence="13">
    <location>
        <begin position="1180"/>
        <end position="1254"/>
    </location>
</feature>
<comment type="subcellular location">
    <subcellularLocation>
        <location evidence="2">Cytoplasm</location>
        <location evidence="2">Perinuclear region</location>
    </subcellularLocation>
    <subcellularLocation>
        <location evidence="1">Golgi apparatus</location>
    </subcellularLocation>
</comment>
<dbReference type="FunFam" id="2.60.40.10:FF:001084">
    <property type="entry name" value="obscurin-like isoform X3"/>
    <property type="match status" value="2"/>
</dbReference>
<dbReference type="Gene3D" id="2.60.40.10">
    <property type="entry name" value="Immunoglobulins"/>
    <property type="match status" value="15"/>
</dbReference>
<keyword evidence="7" id="KW-1015">Disulfide bond</keyword>
<feature type="transmembrane region" description="Helical" evidence="12">
    <location>
        <begin position="1054"/>
        <end position="1073"/>
    </location>
</feature>
<keyword evidence="3" id="KW-0963">Cytoplasm</keyword>
<dbReference type="InterPro" id="IPR003599">
    <property type="entry name" value="Ig_sub"/>
</dbReference>
<protein>
    <recommendedName>
        <fullName evidence="11">Obscurin-like protein 1</fullName>
    </recommendedName>
</protein>
<feature type="domain" description="Ig-like" evidence="13">
    <location>
        <begin position="767"/>
        <end position="850"/>
    </location>
</feature>